<feature type="transmembrane region" description="Helical" evidence="2">
    <location>
        <begin position="465"/>
        <end position="484"/>
    </location>
</feature>
<feature type="region of interest" description="Disordered" evidence="1">
    <location>
        <begin position="395"/>
        <end position="415"/>
    </location>
</feature>
<evidence type="ECO:0000256" key="2">
    <source>
        <dbReference type="SAM" id="Phobius"/>
    </source>
</evidence>
<comment type="caution">
    <text evidence="3">The sequence shown here is derived from an EMBL/GenBank/DDBJ whole genome shotgun (WGS) entry which is preliminary data.</text>
</comment>
<evidence type="ECO:0000313" key="4">
    <source>
        <dbReference type="Proteomes" id="UP000054937"/>
    </source>
</evidence>
<proteinExistence type="predicted"/>
<name>A0A0V0QP89_PSEPJ</name>
<dbReference type="EMBL" id="LDAU01000124">
    <property type="protein sequence ID" value="KRX03898.1"/>
    <property type="molecule type" value="Genomic_DNA"/>
</dbReference>
<evidence type="ECO:0000313" key="3">
    <source>
        <dbReference type="EMBL" id="KRX03898.1"/>
    </source>
</evidence>
<dbReference type="InParanoid" id="A0A0V0QP89"/>
<feature type="transmembrane region" description="Helical" evidence="2">
    <location>
        <begin position="30"/>
        <end position="52"/>
    </location>
</feature>
<organism evidence="3 4">
    <name type="scientific">Pseudocohnilembus persalinus</name>
    <name type="common">Ciliate</name>
    <dbReference type="NCBI Taxonomy" id="266149"/>
    <lineage>
        <taxon>Eukaryota</taxon>
        <taxon>Sar</taxon>
        <taxon>Alveolata</taxon>
        <taxon>Ciliophora</taxon>
        <taxon>Intramacronucleata</taxon>
        <taxon>Oligohymenophorea</taxon>
        <taxon>Scuticociliatia</taxon>
        <taxon>Philasterida</taxon>
        <taxon>Pseudocohnilembidae</taxon>
        <taxon>Pseudocohnilembus</taxon>
    </lineage>
</organism>
<protein>
    <submittedName>
        <fullName evidence="3">Uncharacterized protein</fullName>
    </submittedName>
</protein>
<feature type="transmembrane region" description="Helical" evidence="2">
    <location>
        <begin position="171"/>
        <end position="190"/>
    </location>
</feature>
<feature type="transmembrane region" description="Helical" evidence="2">
    <location>
        <begin position="265"/>
        <end position="285"/>
    </location>
</feature>
<keyword evidence="2" id="KW-1133">Transmembrane helix</keyword>
<feature type="transmembrane region" description="Helical" evidence="2">
    <location>
        <begin position="108"/>
        <end position="129"/>
    </location>
</feature>
<keyword evidence="4" id="KW-1185">Reference proteome</keyword>
<reference evidence="3 4" key="1">
    <citation type="journal article" date="2015" name="Sci. Rep.">
        <title>Genome of the facultative scuticociliatosis pathogen Pseudocohnilembus persalinus provides insight into its virulence through horizontal gene transfer.</title>
        <authorList>
            <person name="Xiong J."/>
            <person name="Wang G."/>
            <person name="Cheng J."/>
            <person name="Tian M."/>
            <person name="Pan X."/>
            <person name="Warren A."/>
            <person name="Jiang C."/>
            <person name="Yuan D."/>
            <person name="Miao W."/>
        </authorList>
    </citation>
    <scope>NUCLEOTIDE SEQUENCE [LARGE SCALE GENOMIC DNA]</scope>
    <source>
        <strain evidence="3">36N120E</strain>
    </source>
</reference>
<accession>A0A0V0QP89</accession>
<keyword evidence="2" id="KW-0472">Membrane</keyword>
<keyword evidence="2" id="KW-0812">Transmembrane</keyword>
<feature type="transmembrane region" description="Helical" evidence="2">
    <location>
        <begin position="325"/>
        <end position="343"/>
    </location>
</feature>
<feature type="transmembrane region" description="Helical" evidence="2">
    <location>
        <begin position="291"/>
        <end position="313"/>
    </location>
</feature>
<dbReference type="AlphaFoldDB" id="A0A0V0QP89"/>
<feature type="transmembrane region" description="Helical" evidence="2">
    <location>
        <begin position="363"/>
        <end position="385"/>
    </location>
</feature>
<evidence type="ECO:0000256" key="1">
    <source>
        <dbReference type="SAM" id="MobiDB-lite"/>
    </source>
</evidence>
<dbReference type="Proteomes" id="UP000054937">
    <property type="component" value="Unassembled WGS sequence"/>
</dbReference>
<feature type="transmembrane region" description="Helical" evidence="2">
    <location>
        <begin position="539"/>
        <end position="554"/>
    </location>
</feature>
<gene>
    <name evidence="3" type="ORF">PPERSA_04776</name>
</gene>
<sequence>MEQSIFFVGILMGWRGIEKALVISDYYLPFGARVGIGIIMTVIDFVITMAIVDEDLDHCKKARQAAKKAKESFFEHVDGERVLSLHIVAIGIVSKLCLWSGLDYLRSFLVPILVFGVIFLEICTVSGDIQKYNQQKVIRGYKKGHIGVFVKIDDKEAKNVEKIYKTFAPNYAKILIACILFLRFAFYPYVNNCQDSWSMVNYLVLDLLLLFSVIKDYDDLNKKEKYILVAGNLASLLIYMNLNVLKIIPFYLGVAYLMKKFRHKILCFVYIFILILLNQYLTWIYHHKILYQLHFASKMVSYGVALTFLLLIYKTDRRLLVFAKLFKSAVYFCTFLLILILFSELESNSYSSDFQIFKIKQEFAFLQLLLCLEMLLFIRFNLWLAQRKQNSTQIKKKDPYQSKEEEEKQKKKEKEERENSIMKRLVYKIMDITWRDDYIMKGFNDAKLYFWHNLMYLFQYTSKYFLKKIYQILLVDIIGLFFPWKKNLLTNLALNFANIKLNINGRSTLLSEGDDFEVEYHDIKNHQLEVQNDDLENELVLTFLFTFIAFVCYIKRGKEWKNRFLTIRQFLLPLWVYILLFEEYDFYINCMAFLQVVQTLDEQFIKVETF</sequence>